<evidence type="ECO:0000256" key="9">
    <source>
        <dbReference type="ARBA" id="ARBA00023180"/>
    </source>
</evidence>
<evidence type="ECO:0000256" key="15">
    <source>
        <dbReference type="RuleBase" id="RU000411"/>
    </source>
</evidence>
<dbReference type="Proteomes" id="UP000770717">
    <property type="component" value="Unassembled WGS sequence"/>
</dbReference>
<dbReference type="PANTHER" id="PTHR11461">
    <property type="entry name" value="SERINE PROTEASE INHIBITOR, SERPIN"/>
    <property type="match status" value="1"/>
</dbReference>
<gene>
    <name evidence="18" type="ORF">GDO78_022506</name>
</gene>
<evidence type="ECO:0000256" key="13">
    <source>
        <dbReference type="ARBA" id="ARBA00033182"/>
    </source>
</evidence>
<dbReference type="OrthoDB" id="7817921at2759"/>
<dbReference type="InterPro" id="IPR042178">
    <property type="entry name" value="Serpin_sf_1"/>
</dbReference>
<evidence type="ECO:0000256" key="16">
    <source>
        <dbReference type="SAM" id="SignalP"/>
    </source>
</evidence>
<dbReference type="SMART" id="SM00093">
    <property type="entry name" value="SERPIN"/>
    <property type="match status" value="1"/>
</dbReference>
<keyword evidence="19" id="KW-1185">Reference proteome</keyword>
<dbReference type="GO" id="GO:0004867">
    <property type="term" value="F:serine-type endopeptidase inhibitor activity"/>
    <property type="evidence" value="ECO:0007669"/>
    <property type="project" value="InterPro"/>
</dbReference>
<evidence type="ECO:0000256" key="1">
    <source>
        <dbReference type="ARBA" id="ARBA00002747"/>
    </source>
</evidence>
<evidence type="ECO:0000256" key="4">
    <source>
        <dbReference type="ARBA" id="ARBA00015105"/>
    </source>
</evidence>
<dbReference type="InterPro" id="IPR042185">
    <property type="entry name" value="Serpin_sf_2"/>
</dbReference>
<evidence type="ECO:0000256" key="6">
    <source>
        <dbReference type="ARBA" id="ARBA00022729"/>
    </source>
</evidence>
<evidence type="ECO:0000256" key="3">
    <source>
        <dbReference type="ARBA" id="ARBA00009500"/>
    </source>
</evidence>
<keyword evidence="5" id="KW-0964">Secreted</keyword>
<dbReference type="InterPro" id="IPR023795">
    <property type="entry name" value="Serpin_CS"/>
</dbReference>
<sequence length="459" mass="51500">MDFQQLIIFLTAFIGLSTCNRVYVHPFNLLAYNKSQCEKIQSQNPSTEKSFFPTAIESESNADVEKLKFEINLEAGPLGTESYMISLINNLGFRAVAGWWKLYNTDSILIPYVDFFRTMVSFYLGASGHTSSSLQTFLGLEDPSGSTNCTSKIDGLKVISTLNEIDDSLFSKDSNIKTLRTVCMFVSPNIPLSEKFVYGLSQFADNFYVRSVDFKDSAKAVKLINEFLDSKLPADTKSGLTSIDVTANFMYISHVQYKGKVAKSFLIPKHQPFWTEPNKMVLVPTISVSGEFHIAEDNTKNQLIIKIPLSDNDFLLLVQPINGNTISNIESSMKWNTYLEWVNIVTKRHINLSLPKLKIQRSYNIQDLLTNMNVSEQLGKNADFSKISQSNIEVGKVINTVDFELEESDANPNGESNVPETKEKPAEVKLNKPFVVALFEGTTKALLLFGRVIHPTNII</sequence>
<evidence type="ECO:0000313" key="18">
    <source>
        <dbReference type="EMBL" id="KAG9471858.1"/>
    </source>
</evidence>
<comment type="subcellular location">
    <subcellularLocation>
        <location evidence="2">Secreted</location>
    </subcellularLocation>
</comment>
<dbReference type="GO" id="GO:0042981">
    <property type="term" value="P:regulation of apoptotic process"/>
    <property type="evidence" value="ECO:0007669"/>
    <property type="project" value="TreeGrafter"/>
</dbReference>
<keyword evidence="10" id="KW-0839">Vasoconstrictor</keyword>
<evidence type="ECO:0000256" key="14">
    <source>
        <dbReference type="ARBA" id="ARBA00046068"/>
    </source>
</evidence>
<name>A0A8J6JU94_ELECQ</name>
<dbReference type="GO" id="GO:0042310">
    <property type="term" value="P:vasoconstriction"/>
    <property type="evidence" value="ECO:0007669"/>
    <property type="project" value="UniProtKB-KW"/>
</dbReference>
<evidence type="ECO:0000256" key="7">
    <source>
        <dbReference type="ARBA" id="ARBA00022858"/>
    </source>
</evidence>
<dbReference type="Gene3D" id="2.30.39.10">
    <property type="entry name" value="Alpha-1-antitrypsin, domain 1"/>
    <property type="match status" value="1"/>
</dbReference>
<comment type="function">
    <text evidence="1">Essential component of the renin-angiotensin system (RAS), a potent regulator of blood pressure, body fluid and electrolyte homeostasis.</text>
</comment>
<dbReference type="InterPro" id="IPR036186">
    <property type="entry name" value="Serpin_sf"/>
</dbReference>
<feature type="chain" id="PRO_5035157058" description="Angiotensinogen" evidence="16">
    <location>
        <begin position="20"/>
        <end position="459"/>
    </location>
</feature>
<keyword evidence="9" id="KW-0325">Glycoprotein</keyword>
<evidence type="ECO:0000256" key="2">
    <source>
        <dbReference type="ARBA" id="ARBA00004613"/>
    </source>
</evidence>
<evidence type="ECO:0000256" key="8">
    <source>
        <dbReference type="ARBA" id="ARBA00023157"/>
    </source>
</evidence>
<feature type="signal peptide" evidence="16">
    <location>
        <begin position="1"/>
        <end position="19"/>
    </location>
</feature>
<dbReference type="SUPFAM" id="SSF56574">
    <property type="entry name" value="Serpins"/>
    <property type="match status" value="1"/>
</dbReference>
<evidence type="ECO:0000256" key="12">
    <source>
        <dbReference type="ARBA" id="ARBA00029391"/>
    </source>
</evidence>
<keyword evidence="6 16" id="KW-0732">Signal</keyword>
<organism evidence="18 19">
    <name type="scientific">Eleutherodactylus coqui</name>
    <name type="common">Puerto Rican coqui</name>
    <dbReference type="NCBI Taxonomy" id="57060"/>
    <lineage>
        <taxon>Eukaryota</taxon>
        <taxon>Metazoa</taxon>
        <taxon>Chordata</taxon>
        <taxon>Craniata</taxon>
        <taxon>Vertebrata</taxon>
        <taxon>Euteleostomi</taxon>
        <taxon>Amphibia</taxon>
        <taxon>Batrachia</taxon>
        <taxon>Anura</taxon>
        <taxon>Neobatrachia</taxon>
        <taxon>Hyloidea</taxon>
        <taxon>Eleutherodactylidae</taxon>
        <taxon>Eleutherodactylinae</taxon>
        <taxon>Eleutherodactylus</taxon>
        <taxon>Eleutherodactylus</taxon>
    </lineage>
</organism>
<dbReference type="Pfam" id="PF00079">
    <property type="entry name" value="Serpin"/>
    <property type="match status" value="1"/>
</dbReference>
<accession>A0A8J6JU94</accession>
<dbReference type="InterPro" id="IPR000227">
    <property type="entry name" value="Angiotensinogen"/>
</dbReference>
<comment type="function">
    <text evidence="11">Stimulates aldosterone release.</text>
</comment>
<dbReference type="PRINTS" id="PR00654">
    <property type="entry name" value="ANGIOTENSNGN"/>
</dbReference>
<reference evidence="18" key="1">
    <citation type="thesis" date="2020" institute="ProQuest LLC" country="789 East Eisenhower Parkway, Ann Arbor, MI, USA">
        <title>Comparative Genomics and Chromosome Evolution.</title>
        <authorList>
            <person name="Mudd A.B."/>
        </authorList>
    </citation>
    <scope>NUCLEOTIDE SEQUENCE</scope>
    <source>
        <strain evidence="18">HN-11 Male</strain>
        <tissue evidence="18">Kidney and liver</tissue>
    </source>
</reference>
<dbReference type="GO" id="GO:0003081">
    <property type="term" value="P:regulation of systemic arterial blood pressure by renin-angiotensin"/>
    <property type="evidence" value="ECO:0007669"/>
    <property type="project" value="InterPro"/>
</dbReference>
<evidence type="ECO:0000256" key="11">
    <source>
        <dbReference type="ARBA" id="ARBA00029380"/>
    </source>
</evidence>
<evidence type="ECO:0000313" key="19">
    <source>
        <dbReference type="Proteomes" id="UP000770717"/>
    </source>
</evidence>
<dbReference type="InterPro" id="IPR000215">
    <property type="entry name" value="Serpin_fam"/>
</dbReference>
<keyword evidence="7" id="KW-0838">Vasoactive</keyword>
<dbReference type="InterPro" id="IPR023796">
    <property type="entry name" value="Serpin_dom"/>
</dbReference>
<keyword evidence="8" id="KW-1015">Disulfide bond</keyword>
<comment type="function">
    <text evidence="12">Is a ligand for the G-protein coupled receptor MAS1. Has vasodilator and antidiuretic effects. Has an antithrombotic effect that involves MAS1-mediated release of nitric oxide from platelets.</text>
</comment>
<dbReference type="PANTHER" id="PTHR11461:SF13">
    <property type="entry name" value="ANGIOTENSINOGEN"/>
    <property type="match status" value="1"/>
</dbReference>
<evidence type="ECO:0000256" key="10">
    <source>
        <dbReference type="ARBA" id="ARBA00023322"/>
    </source>
</evidence>
<comment type="similarity">
    <text evidence="3 15">Belongs to the serpin family.</text>
</comment>
<feature type="domain" description="Serpin" evidence="17">
    <location>
        <begin position="113"/>
        <end position="455"/>
    </location>
</feature>
<dbReference type="EMBL" id="WNTK01000095">
    <property type="protein sequence ID" value="KAG9471858.1"/>
    <property type="molecule type" value="Genomic_DNA"/>
</dbReference>
<dbReference type="AlphaFoldDB" id="A0A8J6JU94"/>
<evidence type="ECO:0000256" key="5">
    <source>
        <dbReference type="ARBA" id="ARBA00022525"/>
    </source>
</evidence>
<proteinExistence type="inferred from homology"/>
<evidence type="ECO:0000259" key="17">
    <source>
        <dbReference type="SMART" id="SM00093"/>
    </source>
</evidence>
<dbReference type="GO" id="GO:0005615">
    <property type="term" value="C:extracellular space"/>
    <property type="evidence" value="ECO:0007669"/>
    <property type="project" value="InterPro"/>
</dbReference>
<comment type="function">
    <text evidence="14">Acts directly on vascular smooth muscle as a potent vasoconstrictor, affects cardiac contractility and heart rate through its action on the sympathetic nervous system, and alters renal sodium and water absorption through its ability to stimulate the zona glomerulosa cells of the adrenal cortex to synthesize and secrete aldosterone. Acts by binding to angiotensin receptors AGTR1 and AGTR2. Also binds the DEAR/FBXW7-AS1 receptor.</text>
</comment>
<dbReference type="PROSITE" id="PS00284">
    <property type="entry name" value="SERPIN"/>
    <property type="match status" value="1"/>
</dbReference>
<protein>
    <recommendedName>
        <fullName evidence="4">Angiotensinogen</fullName>
    </recommendedName>
    <alternativeName>
        <fullName evidence="13">Serpin A8</fullName>
    </alternativeName>
</protein>
<dbReference type="Gene3D" id="3.30.497.10">
    <property type="entry name" value="Antithrombin, subunit I, domain 2"/>
    <property type="match status" value="1"/>
</dbReference>
<comment type="caution">
    <text evidence="18">The sequence shown here is derived from an EMBL/GenBank/DDBJ whole genome shotgun (WGS) entry which is preliminary data.</text>
</comment>